<accession>A0ABD2NCD0</accession>
<dbReference type="InterPro" id="IPR005055">
    <property type="entry name" value="A10/PebIII"/>
</dbReference>
<dbReference type="PANTHER" id="PTHR11257">
    <property type="entry name" value="CHEMOSENSORY PROTEIN-RELATED"/>
    <property type="match status" value="1"/>
</dbReference>
<evidence type="ECO:0000313" key="3">
    <source>
        <dbReference type="Proteomes" id="UP001516400"/>
    </source>
</evidence>
<keyword evidence="1" id="KW-0732">Signal</keyword>
<evidence type="ECO:0000256" key="1">
    <source>
        <dbReference type="SAM" id="SignalP"/>
    </source>
</evidence>
<dbReference type="Gene3D" id="1.10.2080.10">
    <property type="entry name" value="Insect odorant-binding protein A10/Ejaculatory bulb-specific protein 3"/>
    <property type="match status" value="1"/>
</dbReference>
<dbReference type="AlphaFoldDB" id="A0ABD2NCD0"/>
<gene>
    <name evidence="2" type="ORF">HHI36_011795</name>
</gene>
<comment type="caution">
    <text evidence="2">The sequence shown here is derived from an EMBL/GenBank/DDBJ whole genome shotgun (WGS) entry which is preliminary data.</text>
</comment>
<organism evidence="2 3">
    <name type="scientific">Cryptolaemus montrouzieri</name>
    <dbReference type="NCBI Taxonomy" id="559131"/>
    <lineage>
        <taxon>Eukaryota</taxon>
        <taxon>Metazoa</taxon>
        <taxon>Ecdysozoa</taxon>
        <taxon>Arthropoda</taxon>
        <taxon>Hexapoda</taxon>
        <taxon>Insecta</taxon>
        <taxon>Pterygota</taxon>
        <taxon>Neoptera</taxon>
        <taxon>Endopterygota</taxon>
        <taxon>Coleoptera</taxon>
        <taxon>Polyphaga</taxon>
        <taxon>Cucujiformia</taxon>
        <taxon>Coccinelloidea</taxon>
        <taxon>Coccinellidae</taxon>
        <taxon>Scymninae</taxon>
        <taxon>Scymnini</taxon>
        <taxon>Cryptolaemus</taxon>
    </lineage>
</organism>
<evidence type="ECO:0008006" key="4">
    <source>
        <dbReference type="Google" id="ProtNLM"/>
    </source>
</evidence>
<proteinExistence type="predicted"/>
<feature type="signal peptide" evidence="1">
    <location>
        <begin position="1"/>
        <end position="19"/>
    </location>
</feature>
<dbReference type="Proteomes" id="UP001516400">
    <property type="component" value="Unassembled WGS sequence"/>
</dbReference>
<sequence length="124" mass="14299">MKVLIALVASVIVAQGVDGYEEKMDKIDMEALMQNDQLLKKHFDCIIDGKNCTPENKDLEKYIPEIMETCCAKCSTEQKESIVKITKYLTEKKPEFLKRFLDKYDPARKSEEKCNKLFGISLKI</sequence>
<dbReference type="SUPFAM" id="SSF100910">
    <property type="entry name" value="Chemosensory protein Csp2"/>
    <property type="match status" value="1"/>
</dbReference>
<name>A0ABD2NCD0_9CUCU</name>
<reference evidence="2 3" key="1">
    <citation type="journal article" date="2021" name="BMC Biol.">
        <title>Horizontally acquired antibacterial genes associated with adaptive radiation of ladybird beetles.</title>
        <authorList>
            <person name="Li H.S."/>
            <person name="Tang X.F."/>
            <person name="Huang Y.H."/>
            <person name="Xu Z.Y."/>
            <person name="Chen M.L."/>
            <person name="Du X.Y."/>
            <person name="Qiu B.Y."/>
            <person name="Chen P.T."/>
            <person name="Zhang W."/>
            <person name="Slipinski A."/>
            <person name="Escalona H.E."/>
            <person name="Waterhouse R.M."/>
            <person name="Zwick A."/>
            <person name="Pang H."/>
        </authorList>
    </citation>
    <scope>NUCLEOTIDE SEQUENCE [LARGE SCALE GENOMIC DNA]</scope>
    <source>
        <strain evidence="2">SYSU2018</strain>
    </source>
</reference>
<feature type="chain" id="PRO_5044753135" description="Chemosensory protein" evidence="1">
    <location>
        <begin position="20"/>
        <end position="124"/>
    </location>
</feature>
<evidence type="ECO:0000313" key="2">
    <source>
        <dbReference type="EMBL" id="KAL3276411.1"/>
    </source>
</evidence>
<dbReference type="Pfam" id="PF03392">
    <property type="entry name" value="OS-D"/>
    <property type="match status" value="1"/>
</dbReference>
<protein>
    <recommendedName>
        <fullName evidence="4">Chemosensory protein</fullName>
    </recommendedName>
</protein>
<dbReference type="InterPro" id="IPR036682">
    <property type="entry name" value="OS_D_A10/PebIII_sf"/>
</dbReference>
<dbReference type="EMBL" id="JABFTP020000103">
    <property type="protein sequence ID" value="KAL3276411.1"/>
    <property type="molecule type" value="Genomic_DNA"/>
</dbReference>
<dbReference type="PANTHER" id="PTHR11257:SF12">
    <property type="entry name" value="EJACULATORY BULB-SPECIFIC PROTEIN 3-RELATED"/>
    <property type="match status" value="1"/>
</dbReference>
<keyword evidence="3" id="KW-1185">Reference proteome</keyword>